<dbReference type="InterPro" id="IPR004794">
    <property type="entry name" value="Eubact_RibD"/>
</dbReference>
<dbReference type="GO" id="GO:0008835">
    <property type="term" value="F:diaminohydroxyphosphoribosylaminopyrimidine deaminase activity"/>
    <property type="evidence" value="ECO:0007669"/>
    <property type="project" value="UniProtKB-EC"/>
</dbReference>
<comment type="pathway">
    <text evidence="3 10">Cofactor biosynthesis; riboflavin biosynthesis; 5-amino-6-(D-ribitylamino)uracil from GTP: step 3/4.</text>
</comment>
<gene>
    <name evidence="16" type="primary">ribD</name>
    <name evidence="16" type="ORF">FSB78_16020</name>
</gene>
<feature type="binding site" evidence="13">
    <location>
        <position position="69"/>
    </location>
    <ligand>
        <name>Zn(2+)</name>
        <dbReference type="ChEBI" id="CHEBI:29105"/>
        <note>catalytic</note>
    </ligand>
</feature>
<feature type="binding site" evidence="12">
    <location>
        <position position="202"/>
    </location>
    <ligand>
        <name>substrate</name>
    </ligand>
</feature>
<dbReference type="Pfam" id="PF00383">
    <property type="entry name" value="dCMP_cyt_deam_1"/>
    <property type="match status" value="1"/>
</dbReference>
<keyword evidence="9" id="KW-0511">Multifunctional enzyme</keyword>
<comment type="catalytic activity">
    <reaction evidence="10">
        <text>5-amino-6-(5-phospho-D-ribitylamino)uracil + NADP(+) = 5-amino-6-(5-phospho-D-ribosylamino)uracil + NADPH + H(+)</text>
        <dbReference type="Rhea" id="RHEA:17845"/>
        <dbReference type="ChEBI" id="CHEBI:15378"/>
        <dbReference type="ChEBI" id="CHEBI:57783"/>
        <dbReference type="ChEBI" id="CHEBI:58349"/>
        <dbReference type="ChEBI" id="CHEBI:58421"/>
        <dbReference type="ChEBI" id="CHEBI:58453"/>
        <dbReference type="EC" id="1.1.1.193"/>
    </reaction>
</comment>
<dbReference type="PANTHER" id="PTHR38011:SF7">
    <property type="entry name" value="2,5-DIAMINO-6-RIBOSYLAMINO-4(3H)-PYRIMIDINONE 5'-PHOSPHATE REDUCTASE"/>
    <property type="match status" value="1"/>
</dbReference>
<comment type="catalytic activity">
    <reaction evidence="10">
        <text>2,5-diamino-6-hydroxy-4-(5-phosphoribosylamino)-pyrimidine + H2O + H(+) = 5-amino-6-(5-phospho-D-ribosylamino)uracil + NH4(+)</text>
        <dbReference type="Rhea" id="RHEA:21868"/>
        <dbReference type="ChEBI" id="CHEBI:15377"/>
        <dbReference type="ChEBI" id="CHEBI:15378"/>
        <dbReference type="ChEBI" id="CHEBI:28938"/>
        <dbReference type="ChEBI" id="CHEBI:58453"/>
        <dbReference type="ChEBI" id="CHEBI:58614"/>
        <dbReference type="EC" id="3.5.4.26"/>
    </reaction>
</comment>
<reference evidence="16 17" key="1">
    <citation type="journal article" date="2013" name="Antonie Van Leeuwenhoek">
        <title>Sphingomonas ginsenosidivorax sp. nov., with the ability to transform ginsenosides.</title>
        <authorList>
            <person name="Jin X.F."/>
            <person name="Kim J.K."/>
            <person name="Liu Q.M."/>
            <person name="Kang M.S."/>
            <person name="He D."/>
            <person name="Jin F.X."/>
            <person name="Kim S.C."/>
            <person name="Im W.T."/>
        </authorList>
    </citation>
    <scope>NUCLEOTIDE SEQUENCE [LARGE SCALE GENOMIC DNA]</scope>
    <source>
        <strain evidence="16 17">KHI67</strain>
    </source>
</reference>
<evidence type="ECO:0000256" key="12">
    <source>
        <dbReference type="PIRSR" id="PIRSR006769-2"/>
    </source>
</evidence>
<feature type="active site" description="Proton donor" evidence="11">
    <location>
        <position position="46"/>
    </location>
</feature>
<feature type="binding site" evidence="12">
    <location>
        <position position="191"/>
    </location>
    <ligand>
        <name>NADP(+)</name>
        <dbReference type="ChEBI" id="CHEBI:58349"/>
    </ligand>
</feature>
<dbReference type="Pfam" id="PF01872">
    <property type="entry name" value="RibD_C"/>
    <property type="match status" value="2"/>
</dbReference>
<feature type="domain" description="CMP/dCMP-type deaminase" evidence="15">
    <location>
        <begin position="1"/>
        <end position="110"/>
    </location>
</feature>
<dbReference type="InterPro" id="IPR002734">
    <property type="entry name" value="RibDG_C"/>
</dbReference>
<dbReference type="CDD" id="cd01284">
    <property type="entry name" value="Riboflavin_deaminase-reductase"/>
    <property type="match status" value="1"/>
</dbReference>
<feature type="binding site" evidence="12">
    <location>
        <position position="179"/>
    </location>
    <ligand>
        <name>substrate</name>
    </ligand>
</feature>
<dbReference type="InterPro" id="IPR050765">
    <property type="entry name" value="Riboflavin_Biosynth_HTPR"/>
</dbReference>
<dbReference type="NCBIfam" id="TIGR00326">
    <property type="entry name" value="eubact_ribD"/>
    <property type="match status" value="1"/>
</dbReference>
<protein>
    <recommendedName>
        <fullName evidence="10">Riboflavin biosynthesis protein RibD</fullName>
    </recommendedName>
    <domain>
        <recommendedName>
            <fullName evidence="10">Diaminohydroxyphosphoribosylaminopyrimidine deaminase</fullName>
            <shortName evidence="10">DRAP deaminase</shortName>
            <ecNumber evidence="10">3.5.4.26</ecNumber>
        </recommendedName>
        <alternativeName>
            <fullName evidence="10">Riboflavin-specific deaminase</fullName>
        </alternativeName>
    </domain>
    <domain>
        <recommendedName>
            <fullName evidence="10">5-amino-6-(5-phosphoribosylamino)uracil reductase</fullName>
            <ecNumber evidence="10">1.1.1.193</ecNumber>
        </recommendedName>
        <alternativeName>
            <fullName evidence="10">HTP reductase</fullName>
        </alternativeName>
    </domain>
</protein>
<evidence type="ECO:0000256" key="14">
    <source>
        <dbReference type="SAM" id="MobiDB-lite"/>
    </source>
</evidence>
<comment type="function">
    <text evidence="1 10">Converts 2,5-diamino-6-(ribosylamino)-4(3h)-pyrimidinone 5'-phosphate into 5-amino-6-(ribosylamino)-2,4(1h,3h)-pyrimidinedione 5'-phosphate.</text>
</comment>
<keyword evidence="10 13" id="KW-0862">Zinc</keyword>
<keyword evidence="6 10" id="KW-0686">Riboflavin biosynthesis</keyword>
<feature type="binding site" evidence="13">
    <location>
        <position position="79"/>
    </location>
    <ligand>
        <name>Zn(2+)</name>
        <dbReference type="ChEBI" id="CHEBI:29105"/>
        <note>catalytic</note>
    </ligand>
</feature>
<name>A0A5C6UHM2_9SPHN</name>
<dbReference type="GO" id="GO:0008703">
    <property type="term" value="F:5-amino-6-(5-phosphoribosylamino)uracil reductase activity"/>
    <property type="evidence" value="ECO:0007669"/>
    <property type="project" value="UniProtKB-EC"/>
</dbReference>
<dbReference type="GO" id="GO:0009231">
    <property type="term" value="P:riboflavin biosynthetic process"/>
    <property type="evidence" value="ECO:0007669"/>
    <property type="project" value="UniProtKB-UniPathway"/>
</dbReference>
<evidence type="ECO:0000256" key="1">
    <source>
        <dbReference type="ARBA" id="ARBA00002151"/>
    </source>
</evidence>
<evidence type="ECO:0000256" key="10">
    <source>
        <dbReference type="PIRNR" id="PIRNR006769"/>
    </source>
</evidence>
<comment type="similarity">
    <text evidence="4 10">In the N-terminal section; belongs to the cytidine and deoxycytidylate deaminase family.</text>
</comment>
<feature type="binding site" evidence="12">
    <location>
        <position position="149"/>
    </location>
    <ligand>
        <name>NADP(+)</name>
        <dbReference type="ChEBI" id="CHEBI:58349"/>
    </ligand>
</feature>
<comment type="similarity">
    <text evidence="5 10">In the C-terminal section; belongs to the HTP reductase family.</text>
</comment>
<feature type="binding site" evidence="13">
    <location>
        <position position="44"/>
    </location>
    <ligand>
        <name>Zn(2+)</name>
        <dbReference type="ChEBI" id="CHEBI:29105"/>
        <note>catalytic</note>
    </ligand>
</feature>
<dbReference type="Gene3D" id="3.40.140.10">
    <property type="entry name" value="Cytidine Deaminase, domain 2"/>
    <property type="match status" value="1"/>
</dbReference>
<evidence type="ECO:0000313" key="17">
    <source>
        <dbReference type="Proteomes" id="UP000321250"/>
    </source>
</evidence>
<dbReference type="UniPathway" id="UPA00275">
    <property type="reaction ID" value="UER00401"/>
</dbReference>
<feature type="region of interest" description="Disordered" evidence="14">
    <location>
        <begin position="224"/>
        <end position="280"/>
    </location>
</feature>
<feature type="binding site" evidence="12">
    <location>
        <position position="165"/>
    </location>
    <ligand>
        <name>NADP(+)</name>
        <dbReference type="ChEBI" id="CHEBI:58349"/>
    </ligand>
</feature>
<keyword evidence="10 16" id="KW-0378">Hydrolase</keyword>
<dbReference type="RefSeq" id="WP_147083558.1">
    <property type="nucleotide sequence ID" value="NZ_VOQR01000001.1"/>
</dbReference>
<proteinExistence type="inferred from homology"/>
<dbReference type="PIRSF" id="PIRSF006769">
    <property type="entry name" value="RibD"/>
    <property type="match status" value="1"/>
</dbReference>
<feature type="binding site" evidence="12">
    <location>
        <position position="163"/>
    </location>
    <ligand>
        <name>substrate</name>
    </ligand>
</feature>
<feature type="binding site" evidence="12">
    <location>
        <position position="195"/>
    </location>
    <ligand>
        <name>NADP(+)</name>
        <dbReference type="ChEBI" id="CHEBI:58349"/>
    </ligand>
</feature>
<dbReference type="InterPro" id="IPR024072">
    <property type="entry name" value="DHFR-like_dom_sf"/>
</dbReference>
<comment type="caution">
    <text evidence="16">The sequence shown here is derived from an EMBL/GenBank/DDBJ whole genome shotgun (WGS) entry which is preliminary data.</text>
</comment>
<dbReference type="EC" id="1.1.1.193" evidence="10"/>
<keyword evidence="17" id="KW-1185">Reference proteome</keyword>
<accession>A0A5C6UHM2</accession>
<dbReference type="Gene3D" id="3.40.430.10">
    <property type="entry name" value="Dihydrofolate Reductase, subunit A"/>
    <property type="match status" value="1"/>
</dbReference>
<dbReference type="GO" id="GO:0046872">
    <property type="term" value="F:metal ion binding"/>
    <property type="evidence" value="ECO:0007669"/>
    <property type="project" value="UniProtKB-KW"/>
</dbReference>
<evidence type="ECO:0000256" key="3">
    <source>
        <dbReference type="ARBA" id="ARBA00004910"/>
    </source>
</evidence>
<organism evidence="16 17">
    <name type="scientific">Sphingomonas ginsenosidivorax</name>
    <dbReference type="NCBI Taxonomy" id="862135"/>
    <lineage>
        <taxon>Bacteria</taxon>
        <taxon>Pseudomonadati</taxon>
        <taxon>Pseudomonadota</taxon>
        <taxon>Alphaproteobacteria</taxon>
        <taxon>Sphingomonadales</taxon>
        <taxon>Sphingomonadaceae</taxon>
        <taxon>Sphingomonas</taxon>
    </lineage>
</organism>
<evidence type="ECO:0000256" key="13">
    <source>
        <dbReference type="PIRSR" id="PIRSR006769-3"/>
    </source>
</evidence>
<dbReference type="SUPFAM" id="SSF53927">
    <property type="entry name" value="Cytidine deaminase-like"/>
    <property type="match status" value="1"/>
</dbReference>
<dbReference type="EC" id="3.5.4.26" evidence="10"/>
<dbReference type="InterPro" id="IPR002125">
    <property type="entry name" value="CMP_dCMP_dom"/>
</dbReference>
<evidence type="ECO:0000259" key="15">
    <source>
        <dbReference type="PROSITE" id="PS51747"/>
    </source>
</evidence>
<evidence type="ECO:0000256" key="5">
    <source>
        <dbReference type="ARBA" id="ARBA00007417"/>
    </source>
</evidence>
<dbReference type="PANTHER" id="PTHR38011">
    <property type="entry name" value="DIHYDROFOLATE REDUCTASE FAMILY PROTEIN (AFU_ORTHOLOGUE AFUA_8G06820)"/>
    <property type="match status" value="1"/>
</dbReference>
<dbReference type="Proteomes" id="UP000321250">
    <property type="component" value="Unassembled WGS sequence"/>
</dbReference>
<evidence type="ECO:0000256" key="6">
    <source>
        <dbReference type="ARBA" id="ARBA00022619"/>
    </source>
</evidence>
<keyword evidence="8 10" id="KW-0560">Oxidoreductase</keyword>
<dbReference type="AlphaFoldDB" id="A0A5C6UHM2"/>
<dbReference type="OrthoDB" id="9800865at2"/>
<keyword evidence="10 13" id="KW-0479">Metal-binding</keyword>
<feature type="binding site" evidence="12">
    <location>
        <position position="199"/>
    </location>
    <ligand>
        <name>NADP(+)</name>
        <dbReference type="ChEBI" id="CHEBI:58349"/>
    </ligand>
</feature>
<evidence type="ECO:0000256" key="8">
    <source>
        <dbReference type="ARBA" id="ARBA00023002"/>
    </source>
</evidence>
<evidence type="ECO:0000256" key="7">
    <source>
        <dbReference type="ARBA" id="ARBA00022857"/>
    </source>
</evidence>
<sequence>MGVALALAERTRGATAPNPNVGCVIVADGRVVGRGWTQAGGRPHAEAMALAEAGDAARGATAYVTLEPCAHLSARGPACSDLLVAAGVTRVVAALRDPDPRTAGAGFARLETAGIAVETGMRADAARRSMAGFLARRRFGRPQVTLKLATSLDGCIAMADGTSRWITGPQARAHAHLERSRHEAILIGRGTYVADAPRLDVRLAGLESRAPRRVMLSGSLAPSASPLASALRHPSEGWGLAEGQGRSPQQKDPSLRWGDGEGEGDGPGDGAGRRSEAEGEGWTVIARPAEIATLDGVDHILVEGGAQTAAAFLAADLVDRLLLYRAPILIGGGLPAIGAIGIDLSAAHGRWTAIDARQLGSDRLEVYERARSD</sequence>
<evidence type="ECO:0000256" key="2">
    <source>
        <dbReference type="ARBA" id="ARBA00004882"/>
    </source>
</evidence>
<evidence type="ECO:0000313" key="16">
    <source>
        <dbReference type="EMBL" id="TXC72283.1"/>
    </source>
</evidence>
<dbReference type="PROSITE" id="PS51747">
    <property type="entry name" value="CYT_DCMP_DEAMINASES_2"/>
    <property type="match status" value="1"/>
</dbReference>
<comment type="pathway">
    <text evidence="2 10">Cofactor biosynthesis; riboflavin biosynthesis; 5-amino-6-(D-ribitylamino)uracil from GTP: step 2/4.</text>
</comment>
<evidence type="ECO:0000256" key="11">
    <source>
        <dbReference type="PIRSR" id="PIRSR006769-1"/>
    </source>
</evidence>
<dbReference type="EMBL" id="VOQR01000001">
    <property type="protein sequence ID" value="TXC72283.1"/>
    <property type="molecule type" value="Genomic_DNA"/>
</dbReference>
<evidence type="ECO:0000256" key="9">
    <source>
        <dbReference type="ARBA" id="ARBA00023268"/>
    </source>
</evidence>
<evidence type="ECO:0000256" key="4">
    <source>
        <dbReference type="ARBA" id="ARBA00005259"/>
    </source>
</evidence>
<dbReference type="SUPFAM" id="SSF53597">
    <property type="entry name" value="Dihydrofolate reductase-like"/>
    <property type="match status" value="1"/>
</dbReference>
<keyword evidence="7 10" id="KW-0521">NADP</keyword>
<dbReference type="InterPro" id="IPR016193">
    <property type="entry name" value="Cytidine_deaminase-like"/>
</dbReference>
<comment type="cofactor">
    <cofactor evidence="10 13">
        <name>Zn(2+)</name>
        <dbReference type="ChEBI" id="CHEBI:29105"/>
    </cofactor>
    <text evidence="10 13">Binds 1 zinc ion.</text>
</comment>